<proteinExistence type="predicted"/>
<evidence type="ECO:0000313" key="2">
    <source>
        <dbReference type="Proteomes" id="UP000642920"/>
    </source>
</evidence>
<dbReference type="RefSeq" id="WP_201917593.1">
    <property type="nucleotide sequence ID" value="NZ_JAERQG010000001.1"/>
</dbReference>
<sequence>MESKLNHQAIDAYSKAFAKKVTQSFFNEHSHINGQQILSLCEFNQINLIVLKNLFRKWKKENAKLQSPYFNYQNDEVKKAMKAFMNALSKHIHIKKEHFEPLLRESVRDTILLVFSPYDFFSKEINQRDDSRLRLADLHDLSKYIKVNDFLLDGLIRQFEKERIEVAFNDEAFAIFNDVCANTNDEPEDIQQYLATFSKVVPLNSKEVYSEIEEAEKAQINEQFQQKQPSTLGDKLGKQKHKSLKKQLTLNQRFMFVNELFEGNQQKFQQAVEQIDDFDSHDDASQFINKNYIESYDWDLESEEVQEFMELVERKFK</sequence>
<reference evidence="1" key="1">
    <citation type="submission" date="2021-01" db="EMBL/GenBank/DDBJ databases">
        <title>Marivirga sp. nov., isolated from intertidal surface sediments.</title>
        <authorList>
            <person name="Zhang M."/>
        </authorList>
    </citation>
    <scope>NUCLEOTIDE SEQUENCE</scope>
    <source>
        <strain evidence="1">SM1354</strain>
    </source>
</reference>
<comment type="caution">
    <text evidence="1">The sequence shown here is derived from an EMBL/GenBank/DDBJ whole genome shotgun (WGS) entry which is preliminary data.</text>
</comment>
<dbReference type="Proteomes" id="UP000642920">
    <property type="component" value="Unassembled WGS sequence"/>
</dbReference>
<gene>
    <name evidence="1" type="ORF">JKP34_03065</name>
</gene>
<dbReference type="AlphaFoldDB" id="A0A937AK68"/>
<dbReference type="EMBL" id="JAERQG010000001">
    <property type="protein sequence ID" value="MBL0764217.1"/>
    <property type="molecule type" value="Genomic_DNA"/>
</dbReference>
<evidence type="ECO:0000313" key="1">
    <source>
        <dbReference type="EMBL" id="MBL0764217.1"/>
    </source>
</evidence>
<name>A0A937AK68_9BACT</name>
<keyword evidence="2" id="KW-1185">Reference proteome</keyword>
<organism evidence="1 2">
    <name type="scientific">Marivirga atlantica</name>
    <dbReference type="NCBI Taxonomy" id="1548457"/>
    <lineage>
        <taxon>Bacteria</taxon>
        <taxon>Pseudomonadati</taxon>
        <taxon>Bacteroidota</taxon>
        <taxon>Cytophagia</taxon>
        <taxon>Cytophagales</taxon>
        <taxon>Marivirgaceae</taxon>
        <taxon>Marivirga</taxon>
    </lineage>
</organism>
<accession>A0A937AK68</accession>
<protein>
    <submittedName>
        <fullName evidence="1">Uncharacterized protein</fullName>
    </submittedName>
</protein>